<dbReference type="Proteomes" id="UP000623067">
    <property type="component" value="Unassembled WGS sequence"/>
</dbReference>
<protein>
    <submittedName>
        <fullName evidence="3">Uncharacterized protein</fullName>
    </submittedName>
</protein>
<proteinExistence type="predicted"/>
<dbReference type="RefSeq" id="WP_188658694.1">
    <property type="nucleotide sequence ID" value="NZ_BMIH01000002.1"/>
</dbReference>
<comment type="caution">
    <text evidence="3">The sequence shown here is derived from an EMBL/GenBank/DDBJ whole genome shotgun (WGS) entry which is preliminary data.</text>
</comment>
<evidence type="ECO:0000256" key="2">
    <source>
        <dbReference type="SAM" id="Phobius"/>
    </source>
</evidence>
<evidence type="ECO:0000313" key="3">
    <source>
        <dbReference type="EMBL" id="GGB24350.1"/>
    </source>
</evidence>
<reference evidence="3" key="1">
    <citation type="journal article" date="2014" name="Int. J. Syst. Evol. Microbiol.">
        <title>Complete genome sequence of Corynebacterium casei LMG S-19264T (=DSM 44701T), isolated from a smear-ripened cheese.</title>
        <authorList>
            <consortium name="US DOE Joint Genome Institute (JGI-PGF)"/>
            <person name="Walter F."/>
            <person name="Albersmeier A."/>
            <person name="Kalinowski J."/>
            <person name="Ruckert C."/>
        </authorList>
    </citation>
    <scope>NUCLEOTIDE SEQUENCE</scope>
    <source>
        <strain evidence="3">CGMCC 1.15330</strain>
    </source>
</reference>
<dbReference type="AlphaFoldDB" id="A0A916WS00"/>
<feature type="transmembrane region" description="Helical" evidence="2">
    <location>
        <begin position="16"/>
        <end position="36"/>
    </location>
</feature>
<feature type="region of interest" description="Disordered" evidence="1">
    <location>
        <begin position="40"/>
        <end position="70"/>
    </location>
</feature>
<keyword evidence="2" id="KW-1133">Transmembrane helix</keyword>
<sequence length="70" mass="7889">MNSIETQTASNWANGSLWLIVVFIGAFVLVGAMAWARSRNRAIPPEQERRTEQATRDLYQNPKGDEPGDR</sequence>
<keyword evidence="4" id="KW-1185">Reference proteome</keyword>
<evidence type="ECO:0000313" key="4">
    <source>
        <dbReference type="Proteomes" id="UP000623067"/>
    </source>
</evidence>
<feature type="compositionally biased region" description="Basic and acidic residues" evidence="1">
    <location>
        <begin position="46"/>
        <end position="55"/>
    </location>
</feature>
<gene>
    <name evidence="3" type="ORF">GCM10011380_12370</name>
</gene>
<keyword evidence="2" id="KW-0812">Transmembrane</keyword>
<keyword evidence="2" id="KW-0472">Membrane</keyword>
<evidence type="ECO:0000256" key="1">
    <source>
        <dbReference type="SAM" id="MobiDB-lite"/>
    </source>
</evidence>
<accession>A0A916WS00</accession>
<name>A0A916WS00_9SPHN</name>
<organism evidence="3 4">
    <name type="scientific">Sphingomonas metalli</name>
    <dbReference type="NCBI Taxonomy" id="1779358"/>
    <lineage>
        <taxon>Bacteria</taxon>
        <taxon>Pseudomonadati</taxon>
        <taxon>Pseudomonadota</taxon>
        <taxon>Alphaproteobacteria</taxon>
        <taxon>Sphingomonadales</taxon>
        <taxon>Sphingomonadaceae</taxon>
        <taxon>Sphingomonas</taxon>
    </lineage>
</organism>
<dbReference type="EMBL" id="BMIH01000002">
    <property type="protein sequence ID" value="GGB24350.1"/>
    <property type="molecule type" value="Genomic_DNA"/>
</dbReference>
<reference evidence="3" key="2">
    <citation type="submission" date="2020-09" db="EMBL/GenBank/DDBJ databases">
        <authorList>
            <person name="Sun Q."/>
            <person name="Zhou Y."/>
        </authorList>
    </citation>
    <scope>NUCLEOTIDE SEQUENCE</scope>
    <source>
        <strain evidence="3">CGMCC 1.15330</strain>
    </source>
</reference>